<dbReference type="EMBL" id="MT141619">
    <property type="protein sequence ID" value="QJA68458.1"/>
    <property type="molecule type" value="Genomic_DNA"/>
</dbReference>
<protein>
    <submittedName>
        <fullName evidence="1">Uncharacterized protein</fullName>
    </submittedName>
</protein>
<gene>
    <name evidence="1" type="ORF">MM415A06595_0004</name>
    <name evidence="2" type="ORF">MM415B03027_0008</name>
</gene>
<evidence type="ECO:0000313" key="1">
    <source>
        <dbReference type="EMBL" id="QJA68458.1"/>
    </source>
</evidence>
<dbReference type="EMBL" id="MT142691">
    <property type="protein sequence ID" value="QJA87240.1"/>
    <property type="molecule type" value="Genomic_DNA"/>
</dbReference>
<reference evidence="1" key="1">
    <citation type="submission" date="2020-03" db="EMBL/GenBank/DDBJ databases">
        <title>The deep terrestrial virosphere.</title>
        <authorList>
            <person name="Holmfeldt K."/>
            <person name="Nilsson E."/>
            <person name="Simone D."/>
            <person name="Lopez-Fernandez M."/>
            <person name="Wu X."/>
            <person name="de Brujin I."/>
            <person name="Lundin D."/>
            <person name="Andersson A."/>
            <person name="Bertilsson S."/>
            <person name="Dopson M."/>
        </authorList>
    </citation>
    <scope>NUCLEOTIDE SEQUENCE</scope>
    <source>
        <strain evidence="1">MM415A06595</strain>
        <strain evidence="2">MM415B03027</strain>
    </source>
</reference>
<name>A0A6M3JGM6_9ZZZZ</name>
<accession>A0A6M3JGM6</accession>
<proteinExistence type="predicted"/>
<sequence length="106" mass="12269">MTRKIYVVMCTVDDDCWPMCAFSNRIDAESREADLEDDRTSLIKAIPSFEAPKGTTWTKHRDAIVSSSVGPSARALLEEVKRNSYLDWTGMWFENYEVPLDTERDW</sequence>
<organism evidence="1">
    <name type="scientific">viral metagenome</name>
    <dbReference type="NCBI Taxonomy" id="1070528"/>
    <lineage>
        <taxon>unclassified sequences</taxon>
        <taxon>metagenomes</taxon>
        <taxon>organismal metagenomes</taxon>
    </lineage>
</organism>
<evidence type="ECO:0000313" key="2">
    <source>
        <dbReference type="EMBL" id="QJA87240.1"/>
    </source>
</evidence>
<dbReference type="AlphaFoldDB" id="A0A6M3JGM6"/>